<accession>A0A2P5ABI5</accession>
<feature type="compositionally biased region" description="Polar residues" evidence="1">
    <location>
        <begin position="27"/>
        <end position="36"/>
    </location>
</feature>
<gene>
    <name evidence="2" type="ORF">TorRG33x02_354240</name>
</gene>
<proteinExistence type="predicted"/>
<dbReference type="Proteomes" id="UP000237000">
    <property type="component" value="Unassembled WGS sequence"/>
</dbReference>
<feature type="region of interest" description="Disordered" evidence="1">
    <location>
        <begin position="163"/>
        <end position="203"/>
    </location>
</feature>
<organism evidence="2 3">
    <name type="scientific">Trema orientale</name>
    <name type="common">Charcoal tree</name>
    <name type="synonym">Celtis orientalis</name>
    <dbReference type="NCBI Taxonomy" id="63057"/>
    <lineage>
        <taxon>Eukaryota</taxon>
        <taxon>Viridiplantae</taxon>
        <taxon>Streptophyta</taxon>
        <taxon>Embryophyta</taxon>
        <taxon>Tracheophyta</taxon>
        <taxon>Spermatophyta</taxon>
        <taxon>Magnoliopsida</taxon>
        <taxon>eudicotyledons</taxon>
        <taxon>Gunneridae</taxon>
        <taxon>Pentapetalae</taxon>
        <taxon>rosids</taxon>
        <taxon>fabids</taxon>
        <taxon>Rosales</taxon>
        <taxon>Cannabaceae</taxon>
        <taxon>Trema</taxon>
    </lineage>
</organism>
<comment type="caution">
    <text evidence="2">The sequence shown here is derived from an EMBL/GenBank/DDBJ whole genome shotgun (WGS) entry which is preliminary data.</text>
</comment>
<evidence type="ECO:0000313" key="2">
    <source>
        <dbReference type="EMBL" id="PON33898.1"/>
    </source>
</evidence>
<evidence type="ECO:0000313" key="3">
    <source>
        <dbReference type="Proteomes" id="UP000237000"/>
    </source>
</evidence>
<sequence length="237" mass="25698">MAVGGAAPVSSSSLEMPDYPLPAGEPNGSQKMPTSIVSVPYNTGVHATITTNNTGDAAPVEPNKQKALLEKFKGHKDYLGAEHPVEQHNFRGLDTGELLSVPMFSSKTNAHMSSNTRKGTHIGLTTLDPESLSKSNQQHPWGPMPKPLEDNNFSFGTLEMGPKTKEGGLRNFKRQARNKHRPNSLMNKETTRFPAPKRNTGAGVAISTEEVSKRLALHDITNTNESAGVVPQPRREL</sequence>
<reference evidence="3" key="1">
    <citation type="submission" date="2016-06" db="EMBL/GenBank/DDBJ databases">
        <title>Parallel loss of symbiosis genes in relatives of nitrogen-fixing non-legume Parasponia.</title>
        <authorList>
            <person name="Van Velzen R."/>
            <person name="Holmer R."/>
            <person name="Bu F."/>
            <person name="Rutten L."/>
            <person name="Van Zeijl A."/>
            <person name="Liu W."/>
            <person name="Santuari L."/>
            <person name="Cao Q."/>
            <person name="Sharma T."/>
            <person name="Shen D."/>
            <person name="Roswanjaya Y."/>
            <person name="Wardhani T."/>
            <person name="Kalhor M.S."/>
            <person name="Jansen J."/>
            <person name="Van den Hoogen J."/>
            <person name="Gungor B."/>
            <person name="Hartog M."/>
            <person name="Hontelez J."/>
            <person name="Verver J."/>
            <person name="Yang W.-C."/>
            <person name="Schijlen E."/>
            <person name="Repin R."/>
            <person name="Schilthuizen M."/>
            <person name="Schranz E."/>
            <person name="Heidstra R."/>
            <person name="Miyata K."/>
            <person name="Fedorova E."/>
            <person name="Kohlen W."/>
            <person name="Bisseling T."/>
            <person name="Smit S."/>
            <person name="Geurts R."/>
        </authorList>
    </citation>
    <scope>NUCLEOTIDE SEQUENCE [LARGE SCALE GENOMIC DNA]</scope>
    <source>
        <strain evidence="3">cv. RG33-2</strain>
    </source>
</reference>
<feature type="region of interest" description="Disordered" evidence="1">
    <location>
        <begin position="126"/>
        <end position="146"/>
    </location>
</feature>
<keyword evidence="3" id="KW-1185">Reference proteome</keyword>
<feature type="region of interest" description="Disordered" evidence="1">
    <location>
        <begin position="1"/>
        <end position="36"/>
    </location>
</feature>
<name>A0A2P5ABI5_TREOI</name>
<feature type="compositionally biased region" description="Basic residues" evidence="1">
    <location>
        <begin position="171"/>
        <end position="182"/>
    </location>
</feature>
<dbReference type="AlphaFoldDB" id="A0A2P5ABI5"/>
<dbReference type="EMBL" id="JXTC01000976">
    <property type="protein sequence ID" value="PON33898.1"/>
    <property type="molecule type" value="Genomic_DNA"/>
</dbReference>
<protein>
    <submittedName>
        <fullName evidence="2">Uncharacterized protein</fullName>
    </submittedName>
</protein>
<evidence type="ECO:0000256" key="1">
    <source>
        <dbReference type="SAM" id="MobiDB-lite"/>
    </source>
</evidence>
<dbReference type="InParanoid" id="A0A2P5ABI5"/>